<dbReference type="HAMAP" id="MF_01302_B">
    <property type="entry name" value="Ribosomal_uS8_B"/>
    <property type="match status" value="1"/>
</dbReference>
<evidence type="ECO:0000256" key="1">
    <source>
        <dbReference type="ARBA" id="ARBA00006471"/>
    </source>
</evidence>
<evidence type="ECO:0000256" key="7">
    <source>
        <dbReference type="RuleBase" id="RU003660"/>
    </source>
</evidence>
<evidence type="ECO:0000256" key="4">
    <source>
        <dbReference type="ARBA" id="ARBA00035258"/>
    </source>
</evidence>
<name>A0A097EQK7_9GAMM</name>
<reference evidence="8 9" key="1">
    <citation type="submission" date="2014-10" db="EMBL/GenBank/DDBJ databases">
        <title>Whole genome sequence of Francisella endociliophora strain FSC1006, isolated from a laboratory culture of the marine ciliate Euplotes raikovi.</title>
        <authorList>
            <person name="Granberg M."/>
            <person name="Backman S."/>
            <person name="Lundmark E."/>
            <person name="Nilsson E."/>
            <person name="Karlsson E."/>
            <person name="Thelaus J."/>
            <person name="Ohrman C."/>
            <person name="Larkeryd A."/>
            <person name="Stenberg P."/>
        </authorList>
    </citation>
    <scope>NUCLEOTIDE SEQUENCE [LARGE SCALE GENOMIC DNA]</scope>
    <source>
        <strain evidence="8 9">FSC1006</strain>
    </source>
</reference>
<dbReference type="SUPFAM" id="SSF56047">
    <property type="entry name" value="Ribosomal protein S8"/>
    <property type="match status" value="1"/>
</dbReference>
<keyword evidence="2 6" id="KW-0689">Ribosomal protein</keyword>
<dbReference type="GO" id="GO:0006412">
    <property type="term" value="P:translation"/>
    <property type="evidence" value="ECO:0007669"/>
    <property type="project" value="UniProtKB-UniRule"/>
</dbReference>
<dbReference type="PROSITE" id="PS00053">
    <property type="entry name" value="RIBOSOMAL_S8"/>
    <property type="match status" value="1"/>
</dbReference>
<dbReference type="GO" id="GO:1990904">
    <property type="term" value="C:ribonucleoprotein complex"/>
    <property type="evidence" value="ECO:0007669"/>
    <property type="project" value="UniProtKB-KW"/>
</dbReference>
<dbReference type="InterPro" id="IPR047863">
    <property type="entry name" value="Ribosomal_uS8_CS"/>
</dbReference>
<dbReference type="PANTHER" id="PTHR11758">
    <property type="entry name" value="40S RIBOSOMAL PROTEIN S15A"/>
    <property type="match status" value="1"/>
</dbReference>
<dbReference type="InterPro" id="IPR000630">
    <property type="entry name" value="Ribosomal_uS8"/>
</dbReference>
<dbReference type="RefSeq" id="WP_040010104.1">
    <property type="nucleotide sequence ID" value="NZ_CP009574.1"/>
</dbReference>
<dbReference type="Gene3D" id="3.30.1370.30">
    <property type="match status" value="1"/>
</dbReference>
<dbReference type="InterPro" id="IPR035987">
    <property type="entry name" value="Ribosomal_uS8_sf"/>
</dbReference>
<proteinExistence type="inferred from homology"/>
<dbReference type="STRING" id="1547445.LO80_07515"/>
<evidence type="ECO:0000256" key="2">
    <source>
        <dbReference type="ARBA" id="ARBA00022980"/>
    </source>
</evidence>
<dbReference type="AlphaFoldDB" id="A0A097EQK7"/>
<dbReference type="NCBIfam" id="NF001109">
    <property type="entry name" value="PRK00136.1"/>
    <property type="match status" value="1"/>
</dbReference>
<keyword evidence="6" id="KW-0699">rRNA-binding</keyword>
<keyword evidence="3 6" id="KW-0687">Ribonucleoprotein</keyword>
<dbReference type="GO" id="GO:0003735">
    <property type="term" value="F:structural constituent of ribosome"/>
    <property type="evidence" value="ECO:0007669"/>
    <property type="project" value="InterPro"/>
</dbReference>
<dbReference type="Gene3D" id="3.30.1490.10">
    <property type="match status" value="1"/>
</dbReference>
<sequence length="132" mass="14303">MSMQDPIADMFTRIRNGLSAEKEAVSVPFSKMKMEVANFLVKEGYVKGCSKGTTVAGHPSIEIELKYHAGTPVIEMIKRVSRPSLRIYKSHEELPKVYGGFGVAIISTSKGLVSDRQARALGVGGEIVGYVA</sequence>
<dbReference type="GO" id="GO:0019843">
    <property type="term" value="F:rRNA binding"/>
    <property type="evidence" value="ECO:0007669"/>
    <property type="project" value="UniProtKB-UniRule"/>
</dbReference>
<comment type="similarity">
    <text evidence="1 6 7">Belongs to the universal ribosomal protein uS8 family.</text>
</comment>
<dbReference type="GO" id="GO:0005840">
    <property type="term" value="C:ribosome"/>
    <property type="evidence" value="ECO:0007669"/>
    <property type="project" value="UniProtKB-KW"/>
</dbReference>
<evidence type="ECO:0000313" key="8">
    <source>
        <dbReference type="EMBL" id="AIT09831.1"/>
    </source>
</evidence>
<organism evidence="8 9">
    <name type="scientific">Candidatus Francisella endociliophora</name>
    <dbReference type="NCBI Taxonomy" id="653937"/>
    <lineage>
        <taxon>Bacteria</taxon>
        <taxon>Pseudomonadati</taxon>
        <taxon>Pseudomonadota</taxon>
        <taxon>Gammaproteobacteria</taxon>
        <taxon>Thiotrichales</taxon>
        <taxon>Francisellaceae</taxon>
        <taxon>Francisella</taxon>
    </lineage>
</organism>
<dbReference type="FunFam" id="3.30.1490.10:FF:000001">
    <property type="entry name" value="30S ribosomal protein S8"/>
    <property type="match status" value="1"/>
</dbReference>
<dbReference type="eggNOG" id="COG0096">
    <property type="taxonomic scope" value="Bacteria"/>
</dbReference>
<dbReference type="GO" id="GO:0005737">
    <property type="term" value="C:cytoplasm"/>
    <property type="evidence" value="ECO:0007669"/>
    <property type="project" value="UniProtKB-ARBA"/>
</dbReference>
<dbReference type="EMBL" id="CP009574">
    <property type="protein sequence ID" value="AIT09831.1"/>
    <property type="molecule type" value="Genomic_DNA"/>
</dbReference>
<comment type="function">
    <text evidence="6">One of the primary rRNA binding proteins, it binds directly to 16S rRNA central domain where it helps coordinate assembly of the platform of the 30S subunit.</text>
</comment>
<dbReference type="Proteomes" id="UP000029672">
    <property type="component" value="Chromosome"/>
</dbReference>
<keyword evidence="9" id="KW-1185">Reference proteome</keyword>
<dbReference type="KEGG" id="frf:LO80_07515"/>
<gene>
    <name evidence="6" type="primary">rpsH</name>
    <name evidence="8" type="ORF">LO80_07515</name>
</gene>
<evidence type="ECO:0000256" key="5">
    <source>
        <dbReference type="ARBA" id="ARBA00046740"/>
    </source>
</evidence>
<protein>
    <recommendedName>
        <fullName evidence="4 6">Small ribosomal subunit protein uS8</fullName>
    </recommendedName>
</protein>
<keyword evidence="6" id="KW-0694">RNA-binding</keyword>
<evidence type="ECO:0000256" key="3">
    <source>
        <dbReference type="ARBA" id="ARBA00023274"/>
    </source>
</evidence>
<dbReference type="Pfam" id="PF00410">
    <property type="entry name" value="Ribosomal_S8"/>
    <property type="match status" value="1"/>
</dbReference>
<dbReference type="HOGENOM" id="CLU_098428_0_0_6"/>
<evidence type="ECO:0000256" key="6">
    <source>
        <dbReference type="HAMAP-Rule" id="MF_01302"/>
    </source>
</evidence>
<accession>A0A097EQK7</accession>
<comment type="subunit">
    <text evidence="5 6">Part of the 30S ribosomal subunit. Contacts proteins S5 and S12.</text>
</comment>
<evidence type="ECO:0000313" key="9">
    <source>
        <dbReference type="Proteomes" id="UP000029672"/>
    </source>
</evidence>
<dbReference type="OrthoDB" id="9802617at2"/>